<name>A0A8D8WCZ9_9HEMI</name>
<organism evidence="1">
    <name type="scientific">Cacopsylla melanoneura</name>
    <dbReference type="NCBI Taxonomy" id="428564"/>
    <lineage>
        <taxon>Eukaryota</taxon>
        <taxon>Metazoa</taxon>
        <taxon>Ecdysozoa</taxon>
        <taxon>Arthropoda</taxon>
        <taxon>Hexapoda</taxon>
        <taxon>Insecta</taxon>
        <taxon>Pterygota</taxon>
        <taxon>Neoptera</taxon>
        <taxon>Paraneoptera</taxon>
        <taxon>Hemiptera</taxon>
        <taxon>Sternorrhyncha</taxon>
        <taxon>Psylloidea</taxon>
        <taxon>Psyllidae</taxon>
        <taxon>Psyllinae</taxon>
        <taxon>Cacopsylla</taxon>
    </lineage>
</organism>
<dbReference type="AlphaFoldDB" id="A0A8D8WCZ9"/>
<accession>A0A8D8WCZ9</accession>
<sequence length="174" mass="18808">MPSLGNPWEINSLSFTVNQAMCPSRSTLSRLVRPPLCCDVWNASPPTICSVENKGRHRLLAVVVPGQDHQAEQLDHLLSAAVETPSPLSPVQGPGGQDQEVVEEVHARLRDQGQAENEQGVQGTDREAAQVAHAVRRVVREVARNLSGRKGRAQTVAQLYRHGRAGYGNGRGVG</sequence>
<dbReference type="EMBL" id="HBUF01182712">
    <property type="protein sequence ID" value="CAG6655712.1"/>
    <property type="molecule type" value="Transcribed_RNA"/>
</dbReference>
<proteinExistence type="predicted"/>
<protein>
    <submittedName>
        <fullName evidence="1">Uncharacterized protein</fullName>
    </submittedName>
</protein>
<evidence type="ECO:0000313" key="1">
    <source>
        <dbReference type="EMBL" id="CAG6655712.1"/>
    </source>
</evidence>
<reference evidence="1" key="1">
    <citation type="submission" date="2021-05" db="EMBL/GenBank/DDBJ databases">
        <authorList>
            <person name="Alioto T."/>
            <person name="Alioto T."/>
            <person name="Gomez Garrido J."/>
        </authorList>
    </citation>
    <scope>NUCLEOTIDE SEQUENCE</scope>
</reference>